<comment type="cofactor">
    <cofactor evidence="1">
        <name>FAD</name>
        <dbReference type="ChEBI" id="CHEBI:57692"/>
    </cofactor>
</comment>
<evidence type="ECO:0000256" key="3">
    <source>
        <dbReference type="ARBA" id="ARBA00007588"/>
    </source>
</evidence>
<dbReference type="InterPro" id="IPR036188">
    <property type="entry name" value="FAD/NAD-bd_sf"/>
</dbReference>
<keyword evidence="12" id="KW-1185">Reference proteome</keyword>
<keyword evidence="6" id="KW-0274">FAD</keyword>
<evidence type="ECO:0000256" key="7">
    <source>
        <dbReference type="ARBA" id="ARBA00022857"/>
    </source>
</evidence>
<dbReference type="PANTHER" id="PTHR38688:SF1">
    <property type="entry name" value="FAD_NAD(P)-BINDING DOMAIN-CONTAINING PROTEIN"/>
    <property type="match status" value="1"/>
</dbReference>
<evidence type="ECO:0000256" key="1">
    <source>
        <dbReference type="ARBA" id="ARBA00001974"/>
    </source>
</evidence>
<proteinExistence type="inferred from homology"/>
<dbReference type="PRINTS" id="PR00368">
    <property type="entry name" value="FADPNR"/>
</dbReference>
<protein>
    <recommendedName>
        <fullName evidence="4">L-ornithine N(5)-monooxygenase [NAD(P)H]</fullName>
        <ecNumber evidence="4">1.14.13.196</ecNumber>
    </recommendedName>
</protein>
<evidence type="ECO:0000256" key="5">
    <source>
        <dbReference type="ARBA" id="ARBA00022630"/>
    </source>
</evidence>
<dbReference type="OrthoDB" id="432536at2759"/>
<evidence type="ECO:0000256" key="9">
    <source>
        <dbReference type="ARBA" id="ARBA00047598"/>
    </source>
</evidence>
<comment type="catalytic activity">
    <reaction evidence="10">
        <text>L-ornithine + NADH + O2 = N(5)-hydroxy-L-ornithine + NAD(+) + H2O</text>
        <dbReference type="Rhea" id="RHEA:41512"/>
        <dbReference type="ChEBI" id="CHEBI:15377"/>
        <dbReference type="ChEBI" id="CHEBI:15379"/>
        <dbReference type="ChEBI" id="CHEBI:46911"/>
        <dbReference type="ChEBI" id="CHEBI:57540"/>
        <dbReference type="ChEBI" id="CHEBI:57945"/>
        <dbReference type="ChEBI" id="CHEBI:78275"/>
        <dbReference type="EC" id="1.14.13.196"/>
    </reaction>
</comment>
<gene>
    <name evidence="11" type="ORF">VHEMI06781</name>
</gene>
<dbReference type="InterPro" id="IPR025700">
    <property type="entry name" value="Lys/Orn_oxygenase"/>
</dbReference>
<name>A0A0A1T1J5_9HYPO</name>
<dbReference type="STRING" id="1531966.A0A0A1T1J5"/>
<dbReference type="Pfam" id="PF13434">
    <property type="entry name" value="Lys_Orn_oxgnase"/>
    <property type="match status" value="1"/>
</dbReference>
<accession>A0A0A1T1J5</accession>
<comment type="catalytic activity">
    <reaction evidence="9">
        <text>L-ornithine + NADPH + O2 = N(5)-hydroxy-L-ornithine + NADP(+) + H2O</text>
        <dbReference type="Rhea" id="RHEA:41508"/>
        <dbReference type="ChEBI" id="CHEBI:15377"/>
        <dbReference type="ChEBI" id="CHEBI:15379"/>
        <dbReference type="ChEBI" id="CHEBI:46911"/>
        <dbReference type="ChEBI" id="CHEBI:57783"/>
        <dbReference type="ChEBI" id="CHEBI:58349"/>
        <dbReference type="ChEBI" id="CHEBI:78275"/>
        <dbReference type="EC" id="1.14.13.196"/>
    </reaction>
</comment>
<dbReference type="HOGENOM" id="CLU_033663_1_0_1"/>
<comment type="pathway">
    <text evidence="2">Siderophore biosynthesis.</text>
</comment>
<dbReference type="Proteomes" id="UP000039046">
    <property type="component" value="Unassembled WGS sequence"/>
</dbReference>
<dbReference type="SUPFAM" id="SSF51905">
    <property type="entry name" value="FAD/NAD(P)-binding domain"/>
    <property type="match status" value="1"/>
</dbReference>
<dbReference type="PANTHER" id="PTHR38688">
    <property type="entry name" value="PYR_REDOX_2 DOMAIN-CONTAINING PROTEIN"/>
    <property type="match status" value="1"/>
</dbReference>
<evidence type="ECO:0000256" key="2">
    <source>
        <dbReference type="ARBA" id="ARBA00004924"/>
    </source>
</evidence>
<reference evidence="11 12" key="1">
    <citation type="journal article" date="2015" name="Genome Announc.">
        <title>Draft Genome Sequence and Gene Annotation of the Entomopathogenic Fungus Verticillium hemipterigenum.</title>
        <authorList>
            <person name="Horn F."/>
            <person name="Habel A."/>
            <person name="Scharf D.H."/>
            <person name="Dworschak J."/>
            <person name="Brakhage A.A."/>
            <person name="Guthke R."/>
            <person name="Hertweck C."/>
            <person name="Linde J."/>
        </authorList>
    </citation>
    <scope>NUCLEOTIDE SEQUENCE [LARGE SCALE GENOMIC DNA]</scope>
</reference>
<evidence type="ECO:0000313" key="12">
    <source>
        <dbReference type="Proteomes" id="UP000039046"/>
    </source>
</evidence>
<evidence type="ECO:0000256" key="6">
    <source>
        <dbReference type="ARBA" id="ARBA00022827"/>
    </source>
</evidence>
<keyword evidence="5" id="KW-0285">Flavoprotein</keyword>
<evidence type="ECO:0000313" key="11">
    <source>
        <dbReference type="EMBL" id="CEJ91041.1"/>
    </source>
</evidence>
<keyword evidence="8" id="KW-0560">Oxidoreductase</keyword>
<sequence length="464" mass="51147">MERLSRPIPDNRPKKDPCSLGVRNALHAIDNRPRPLHHLHLHLHAAQTIAMFRVTVVRYAAQTHNAALEAVVVGGGPAGLAVVGNLLEHLPKTNRSQLWVDPSFTAGRVNARYRQVPSNTKVDLFLQFAKELAPFRHIIEFAQRPNAITTLEGLVQDKGCELGYGADMCLMLTKGIAKYYQDAQQHTGMVTGAVLNKTTGIWTVKLNNKDAVTAKRLILCTGSSPIDTTPRMIQQNIQQATSIHLDTALNPPLLAASISRDTPTTIAVVGASHSAILVLMNLYNLAASSHPHLRIKWFSRHRSLRYAKPMDGWILYDNTGLKGDAAQWARQNLEEASFASSPASKVITKVFTSIGALEEQAYHAELPDCTHIVQAIGYQRDPLPTIDVTDSPESEPSSMAIEHDGLTGRFVSPHNKTYVPGLFGAGIAFPERVTDPAGNVEHAVGFWKFMRFLKRVVPQWVQEK</sequence>
<dbReference type="EMBL" id="CDHN01000003">
    <property type="protein sequence ID" value="CEJ91041.1"/>
    <property type="molecule type" value="Genomic_DNA"/>
</dbReference>
<evidence type="ECO:0000256" key="8">
    <source>
        <dbReference type="ARBA" id="ARBA00023002"/>
    </source>
</evidence>
<evidence type="ECO:0000256" key="10">
    <source>
        <dbReference type="ARBA" id="ARBA00049248"/>
    </source>
</evidence>
<dbReference type="AlphaFoldDB" id="A0A0A1T1J5"/>
<dbReference type="InterPro" id="IPR053275">
    <property type="entry name" value="Agnestin_monoxygenase"/>
</dbReference>
<evidence type="ECO:0000256" key="4">
    <source>
        <dbReference type="ARBA" id="ARBA00012881"/>
    </source>
</evidence>
<keyword evidence="7" id="KW-0521">NADP</keyword>
<comment type="similarity">
    <text evidence="3">Belongs to the lysine N(6)-hydroxylase/L-ornithine N(5)-oxygenase family.</text>
</comment>
<organism evidence="11 12">
    <name type="scientific">[Torrubiella] hemipterigena</name>
    <dbReference type="NCBI Taxonomy" id="1531966"/>
    <lineage>
        <taxon>Eukaryota</taxon>
        <taxon>Fungi</taxon>
        <taxon>Dikarya</taxon>
        <taxon>Ascomycota</taxon>
        <taxon>Pezizomycotina</taxon>
        <taxon>Sordariomycetes</taxon>
        <taxon>Hypocreomycetidae</taxon>
        <taxon>Hypocreales</taxon>
        <taxon>Clavicipitaceae</taxon>
        <taxon>Clavicipitaceae incertae sedis</taxon>
        <taxon>'Torrubiella' clade</taxon>
    </lineage>
</organism>
<dbReference type="Gene3D" id="3.50.50.60">
    <property type="entry name" value="FAD/NAD(P)-binding domain"/>
    <property type="match status" value="1"/>
</dbReference>
<dbReference type="EC" id="1.14.13.196" evidence="4"/>